<dbReference type="InterPro" id="IPR000008">
    <property type="entry name" value="C2_dom"/>
</dbReference>
<dbReference type="Pfam" id="PF00656">
    <property type="entry name" value="Peptidase_C14"/>
    <property type="match status" value="1"/>
</dbReference>
<dbReference type="AlphaFoldDB" id="F9F916"/>
<evidence type="ECO:0000313" key="3">
    <source>
        <dbReference type="EMBL" id="EGU86562.1"/>
    </source>
</evidence>
<gene>
    <name evidence="3" type="ORF">FOXB_02891</name>
</gene>
<organism evidence="3">
    <name type="scientific">Fusarium oxysporum (strain Fo5176)</name>
    <name type="common">Fusarium vascular wilt</name>
    <dbReference type="NCBI Taxonomy" id="660025"/>
    <lineage>
        <taxon>Eukaryota</taxon>
        <taxon>Fungi</taxon>
        <taxon>Dikarya</taxon>
        <taxon>Ascomycota</taxon>
        <taxon>Pezizomycotina</taxon>
        <taxon>Sordariomycetes</taxon>
        <taxon>Hypocreomycetidae</taxon>
        <taxon>Hypocreales</taxon>
        <taxon>Nectriaceae</taxon>
        <taxon>Fusarium</taxon>
        <taxon>Fusarium oxysporum species complex</taxon>
    </lineage>
</organism>
<dbReference type="GO" id="GO:0006508">
    <property type="term" value="P:proteolysis"/>
    <property type="evidence" value="ECO:0007669"/>
    <property type="project" value="InterPro"/>
</dbReference>
<sequence>MADFQGLGAKFDGFQSSTSGSSSSPFVAISDFEKQASDTSSHTSISLASNGCLPPLSTHDTTKSQHHMNNFQQFVDDLQSAAKRAFPNSAYSRYSEVQVLLIRWEEDELEVEWELSELQRVFHRLYGFTTDKFLIPTQNSHRKLNHKVLSFVEEHENEDTLLIVYYGGHGVINKARQSTWSCKGDKSYATVEWSAIQTLFEMVKCDVLLLLDCCAGASAAPLTERPTNIKETIAACGFETWTPRPGAQSFTHTLIEVLKEWASQLPFSAAMLHSEILTRLKHAQPDRSSQGRLIESRKTPAYILSTSDPHAASITLGRMFEEESSSVSSSRAIPESDLRSLSERVQSDSYISAEDRIQALLAVGAKGQRAAPHVLLTIALEEEQVFDAASCARWLKQFPLLATHVSVESVYRSYSTLLLLSVPVVLWDLLPEHPATQFVGYVKSRNLLSVDMAKDGAATPIPIARQVTDDKSGDSFDCASPLRSVSGLSSLDSGYDSCLSRPASLGVALRHNRLPMDGTMGSVASQALASKRRNRLSSAELLGPDRPTSTPVNTRFNPKQGSSLKSRRSKRLVVSVGEAELNNDKIGHTCVLWYGYDVQQSQPTKRTTPKPIWNEDFRFEVHDSPMYYHLRVSVWGAQMLELIGELHVDLCELVLRGQLPELRTWQSLSCNGAVAGRIRIKLACMDANDYEEQQTAATKVSAAKRQQQRQKLERQQSDDGQARVHQMDFQVCKHGMALILQVLLVKGNLSLKMLPWLRIWNQREVNVGTDQLTQQGVGLSDCVLCVLYT</sequence>
<feature type="compositionally biased region" description="Polar residues" evidence="1">
    <location>
        <begin position="547"/>
        <end position="561"/>
    </location>
</feature>
<dbReference type="PaxDb" id="5507-FOXG_04265P0"/>
<dbReference type="OrthoDB" id="4760831at2759"/>
<dbReference type="SUPFAM" id="SSF49562">
    <property type="entry name" value="C2 domain (Calcium/lipid-binding domain, CaLB)"/>
    <property type="match status" value="1"/>
</dbReference>
<comment type="caution">
    <text evidence="3">The sequence shown here is derived from an EMBL/GenBank/DDBJ whole genome shotgun (WGS) entry which is preliminary data.</text>
</comment>
<proteinExistence type="predicted"/>
<dbReference type="InterPro" id="IPR011600">
    <property type="entry name" value="Pept_C14_caspase"/>
</dbReference>
<feature type="region of interest" description="Disordered" evidence="1">
    <location>
        <begin position="540"/>
        <end position="568"/>
    </location>
</feature>
<evidence type="ECO:0000256" key="1">
    <source>
        <dbReference type="SAM" id="MobiDB-lite"/>
    </source>
</evidence>
<dbReference type="STRING" id="660025.F9F916"/>
<dbReference type="SMART" id="SM00239">
    <property type="entry name" value="C2"/>
    <property type="match status" value="1"/>
</dbReference>
<accession>F9F916</accession>
<dbReference type="InterPro" id="IPR035892">
    <property type="entry name" value="C2_domain_sf"/>
</dbReference>
<protein>
    <recommendedName>
        <fullName evidence="2">C2 domain-containing protein</fullName>
    </recommendedName>
</protein>
<dbReference type="Pfam" id="PF00168">
    <property type="entry name" value="C2"/>
    <property type="match status" value="1"/>
</dbReference>
<feature type="domain" description="C2" evidence="2">
    <location>
        <begin position="546"/>
        <end position="672"/>
    </location>
</feature>
<dbReference type="GO" id="GO:0004197">
    <property type="term" value="F:cysteine-type endopeptidase activity"/>
    <property type="evidence" value="ECO:0007669"/>
    <property type="project" value="InterPro"/>
</dbReference>
<reference evidence="3" key="1">
    <citation type="journal article" date="2012" name="Mol. Plant Microbe Interact.">
        <title>A highly conserved effector in Fusarium oxysporum is required for full virulence on Arabidopsis.</title>
        <authorList>
            <person name="Thatcher L.F."/>
            <person name="Gardiner D.M."/>
            <person name="Kazan K."/>
            <person name="Manners J."/>
        </authorList>
    </citation>
    <scope>NUCLEOTIDE SEQUENCE [LARGE SCALE GENOMIC DNA]</scope>
    <source>
        <strain evidence="3">Fo5176</strain>
    </source>
</reference>
<dbReference type="Gene3D" id="2.60.40.150">
    <property type="entry name" value="C2 domain"/>
    <property type="match status" value="1"/>
</dbReference>
<dbReference type="EMBL" id="AFQF01000964">
    <property type="protein sequence ID" value="EGU86562.1"/>
    <property type="molecule type" value="Genomic_DNA"/>
</dbReference>
<evidence type="ECO:0000259" key="2">
    <source>
        <dbReference type="PROSITE" id="PS50004"/>
    </source>
</evidence>
<name>F9F916_FUSOF</name>
<dbReference type="PROSITE" id="PS50004">
    <property type="entry name" value="C2"/>
    <property type="match status" value="1"/>
</dbReference>